<dbReference type="InterPro" id="IPR002491">
    <property type="entry name" value="ABC_transptr_periplasmic_BD"/>
</dbReference>
<feature type="domain" description="Fe/B12 periplasmic-binding" evidence="4">
    <location>
        <begin position="12"/>
        <end position="313"/>
    </location>
</feature>
<evidence type="ECO:0000256" key="1">
    <source>
        <dbReference type="ARBA" id="ARBA00004196"/>
    </source>
</evidence>
<dbReference type="InterPro" id="IPR051313">
    <property type="entry name" value="Bact_iron-sidero_bind"/>
</dbReference>
<evidence type="ECO:0000313" key="6">
    <source>
        <dbReference type="Proteomes" id="UP000298722"/>
    </source>
</evidence>
<dbReference type="AlphaFoldDB" id="A0A4P8JUE9"/>
<accession>A0A4P8JUE9</accession>
<sequence length="346" mass="38239">MGTVEFESVPQSVFTILGHHVDMLVALGRGGAINAMHAPEYHQSLYQKFLHRLEGVSIDWEGLYSSWPPSKEKLYELDSDVHVADPAKIATAEGWDNNSLQEIESNVAPWFGNTLSGTQQEPPSGWGDAYKYYTLWEIFGKIAQVFREGARYEALASVRESMLQTINASLPSESERPSAALVLFSTSGEKIWGYKMNHPGYYAAHTRPLGATDALADAVGDGYGDDGRNITLDTELLLEADPDVLLVLGPMAGSHNLDDIRSQLADNEVTREITAVQEGRIYAQGARRQGPILNLFQTEMTAKQLYPNQFGEWPGYVDGDPYPEIPAEEQLFDRQRVADIITGAGQ</sequence>
<evidence type="ECO:0000256" key="2">
    <source>
        <dbReference type="ARBA" id="ARBA00022448"/>
    </source>
</evidence>
<protein>
    <submittedName>
        <fullName evidence="5">ABC transporter substrate-binding protein</fullName>
    </submittedName>
</protein>
<dbReference type="PROSITE" id="PS50983">
    <property type="entry name" value="FE_B12_PBP"/>
    <property type="match status" value="1"/>
</dbReference>
<comment type="subcellular location">
    <subcellularLocation>
        <location evidence="1">Cell envelope</location>
    </subcellularLocation>
</comment>
<dbReference type="SUPFAM" id="SSF53807">
    <property type="entry name" value="Helical backbone' metal receptor"/>
    <property type="match status" value="1"/>
</dbReference>
<reference evidence="5 6" key="1">
    <citation type="submission" date="2019-04" db="EMBL/GenBank/DDBJ databases">
        <title>Methylomes of two halophilic Archaea, Haloarcula marismortui and Haloferax mediterranei.</title>
        <authorList>
            <person name="DasSarma S."/>
            <person name="DasSarma P."/>
            <person name="DasSarma S."/>
            <person name="Fomenkov A."/>
            <person name="Vincze T."/>
            <person name="Anton B.P."/>
            <person name="Roberts R.J."/>
        </authorList>
    </citation>
    <scope>NUCLEOTIDE SEQUENCE [LARGE SCALE GENOMIC DNA]</scope>
    <source>
        <strain evidence="5 6">ATCC 43049</strain>
        <plasmid evidence="6">phma411</plasmid>
    </source>
</reference>
<dbReference type="Proteomes" id="UP000298722">
    <property type="component" value="Plasmid pHMA411"/>
</dbReference>
<dbReference type="EMBL" id="CP039137">
    <property type="protein sequence ID" value="QCP90077.1"/>
    <property type="molecule type" value="Genomic_DNA"/>
</dbReference>
<name>A0A4P8JUE9_HALMA</name>
<evidence type="ECO:0000256" key="3">
    <source>
        <dbReference type="ARBA" id="ARBA00022729"/>
    </source>
</evidence>
<dbReference type="Gene3D" id="3.40.50.1980">
    <property type="entry name" value="Nitrogenase molybdenum iron protein domain"/>
    <property type="match status" value="2"/>
</dbReference>
<keyword evidence="3" id="KW-0732">Signal</keyword>
<dbReference type="Pfam" id="PF01497">
    <property type="entry name" value="Peripla_BP_2"/>
    <property type="match status" value="1"/>
</dbReference>
<dbReference type="PANTHER" id="PTHR30532">
    <property type="entry name" value="IRON III DICITRATE-BINDING PERIPLASMIC PROTEIN"/>
    <property type="match status" value="1"/>
</dbReference>
<keyword evidence="2" id="KW-0813">Transport</keyword>
<dbReference type="PANTHER" id="PTHR30532:SF1">
    <property type="entry name" value="IRON(3+)-HYDROXAMATE-BINDING PROTEIN FHUD"/>
    <property type="match status" value="1"/>
</dbReference>
<evidence type="ECO:0000259" key="4">
    <source>
        <dbReference type="PROSITE" id="PS50983"/>
    </source>
</evidence>
<proteinExistence type="predicted"/>
<gene>
    <name evidence="5" type="ORF">E6P14_04155</name>
</gene>
<organism evidence="5 6">
    <name type="scientific">Haloarcula marismortui (strain ATCC 43049 / DSM 3752 / JCM 8966 / VKM B-1809)</name>
    <name type="common">Halobacterium marismortui</name>
    <dbReference type="NCBI Taxonomy" id="272569"/>
    <lineage>
        <taxon>Archaea</taxon>
        <taxon>Methanobacteriati</taxon>
        <taxon>Methanobacteriota</taxon>
        <taxon>Stenosarchaea group</taxon>
        <taxon>Halobacteria</taxon>
        <taxon>Halobacteriales</taxon>
        <taxon>Haloarculaceae</taxon>
        <taxon>Haloarcula</taxon>
    </lineage>
</organism>
<evidence type="ECO:0000313" key="5">
    <source>
        <dbReference type="EMBL" id="QCP90077.1"/>
    </source>
</evidence>
<keyword evidence="5" id="KW-0614">Plasmid</keyword>
<geneLocation type="plasmid" evidence="6">
    <name>phma411</name>
</geneLocation>